<proteinExistence type="predicted"/>
<dbReference type="InterPro" id="IPR008927">
    <property type="entry name" value="6-PGluconate_DH-like_C_sf"/>
</dbReference>
<accession>A0A1H2TKA9</accession>
<dbReference type="EMBL" id="FNND01000002">
    <property type="protein sequence ID" value="SDW44393.1"/>
    <property type="molecule type" value="Genomic_DNA"/>
</dbReference>
<evidence type="ECO:0000313" key="3">
    <source>
        <dbReference type="EMBL" id="SDW44393.1"/>
    </source>
</evidence>
<dbReference type="InterPro" id="IPR018931">
    <property type="entry name" value="DUF2520"/>
</dbReference>
<dbReference type="InterPro" id="IPR028939">
    <property type="entry name" value="P5C_Rdtase_cat_N"/>
</dbReference>
<dbReference type="InterPro" id="IPR037108">
    <property type="entry name" value="TM1727-like_C_sf"/>
</dbReference>
<evidence type="ECO:0000259" key="1">
    <source>
        <dbReference type="Pfam" id="PF03807"/>
    </source>
</evidence>
<evidence type="ECO:0000313" key="4">
    <source>
        <dbReference type="Proteomes" id="UP000182771"/>
    </source>
</evidence>
<dbReference type="PANTHER" id="PTHR40459">
    <property type="entry name" value="CONSERVED HYPOTHETICAL ALANINE AND LEUCINE RICH PROTEIN"/>
    <property type="match status" value="1"/>
</dbReference>
<dbReference type="InterPro" id="IPR036291">
    <property type="entry name" value="NAD(P)-bd_dom_sf"/>
</dbReference>
<dbReference type="Pfam" id="PF03807">
    <property type="entry name" value="F420_oxidored"/>
    <property type="match status" value="1"/>
</dbReference>
<evidence type="ECO:0000259" key="2">
    <source>
        <dbReference type="Pfam" id="PF10728"/>
    </source>
</evidence>
<dbReference type="Proteomes" id="UP000182771">
    <property type="component" value="Unassembled WGS sequence"/>
</dbReference>
<protein>
    <submittedName>
        <fullName evidence="3">NADP oxidoreductase coenzyme F420-dependent</fullName>
    </submittedName>
</protein>
<organism evidence="3 4">
    <name type="scientific">Capnocytophaga granulosa</name>
    <dbReference type="NCBI Taxonomy" id="45242"/>
    <lineage>
        <taxon>Bacteria</taxon>
        <taxon>Pseudomonadati</taxon>
        <taxon>Bacteroidota</taxon>
        <taxon>Flavobacteriia</taxon>
        <taxon>Flavobacteriales</taxon>
        <taxon>Flavobacteriaceae</taxon>
        <taxon>Capnocytophaga</taxon>
    </lineage>
</organism>
<keyword evidence="4" id="KW-1185">Reference proteome</keyword>
<dbReference type="PANTHER" id="PTHR40459:SF1">
    <property type="entry name" value="CONSERVED HYPOTHETICAL ALANINE AND LEUCINE RICH PROTEIN"/>
    <property type="match status" value="1"/>
</dbReference>
<dbReference type="SUPFAM" id="SSF51735">
    <property type="entry name" value="NAD(P)-binding Rossmann-fold domains"/>
    <property type="match status" value="1"/>
</dbReference>
<dbReference type="Gene3D" id="3.40.50.720">
    <property type="entry name" value="NAD(P)-binding Rossmann-like Domain"/>
    <property type="match status" value="1"/>
</dbReference>
<feature type="domain" description="Pyrroline-5-carboxylate reductase catalytic N-terminal" evidence="1">
    <location>
        <begin position="3"/>
        <end position="87"/>
    </location>
</feature>
<name>A0A1H2TKA9_9FLAO</name>
<dbReference type="GeneID" id="85016321"/>
<dbReference type="AlphaFoldDB" id="A0A1H2TKA9"/>
<dbReference type="RefSeq" id="WP_016420184.1">
    <property type="nucleotide sequence ID" value="NZ_FNND01000002.1"/>
</dbReference>
<dbReference type="SUPFAM" id="SSF48179">
    <property type="entry name" value="6-phosphogluconate dehydrogenase C-terminal domain-like"/>
    <property type="match status" value="1"/>
</dbReference>
<dbReference type="Pfam" id="PF10728">
    <property type="entry name" value="DUF2520"/>
    <property type="match status" value="1"/>
</dbReference>
<feature type="domain" description="DUF2520" evidence="2">
    <location>
        <begin position="122"/>
        <end position="244"/>
    </location>
</feature>
<reference evidence="3 4" key="1">
    <citation type="submission" date="2016-10" db="EMBL/GenBank/DDBJ databases">
        <authorList>
            <person name="Varghese N."/>
            <person name="Submissions S."/>
        </authorList>
    </citation>
    <scope>NUCLEOTIDE SEQUENCE [LARGE SCALE GENOMIC DNA]</scope>
    <source>
        <strain evidence="3 4">DSM 11449</strain>
    </source>
</reference>
<sequence>MKKVVLLGGGNVAYHLAQRLTENPQYQLVQLYNRSPLSTAFDAIAVEKTTQLEALLPADIYILSVKDDTIAALSEQLPFEGRLVVHTSGSVPMQALSARQRRGVFYPLQSFSIAQAVDFSKVPFCLETEEVADYALLEGLAKVFSPKCYAIDSLQRQYLHVAAVFLNNFTNHLWYLSQQLCAREGIPFELLQPLLEETYLKGQQLSFFEGQTGPAKRGDRAVIEKHLALLQGIEKEIYRDISTSILTTYGK</sequence>
<comment type="caution">
    <text evidence="3">The sequence shown here is derived from an EMBL/GenBank/DDBJ whole genome shotgun (WGS) entry which is preliminary data.</text>
</comment>
<dbReference type="Gene3D" id="1.10.1040.20">
    <property type="entry name" value="ProC-like, C-terminal domain"/>
    <property type="match status" value="1"/>
</dbReference>
<dbReference type="OrthoDB" id="9810755at2"/>
<gene>
    <name evidence="3" type="ORF">SAMN05444420_102228</name>
</gene>